<evidence type="ECO:0000313" key="7">
    <source>
        <dbReference type="Proteomes" id="UP001162480"/>
    </source>
</evidence>
<evidence type="ECO:0000256" key="1">
    <source>
        <dbReference type="ARBA" id="ARBA00004141"/>
    </source>
</evidence>
<proteinExistence type="predicted"/>
<dbReference type="EMBL" id="OX597817">
    <property type="protein sequence ID" value="CAI9720858.1"/>
    <property type="molecule type" value="Genomic_DNA"/>
</dbReference>
<evidence type="ECO:0000256" key="3">
    <source>
        <dbReference type="ARBA" id="ARBA00022989"/>
    </source>
</evidence>
<organism evidence="6 7">
    <name type="scientific">Octopus vulgaris</name>
    <name type="common">Common octopus</name>
    <dbReference type="NCBI Taxonomy" id="6645"/>
    <lineage>
        <taxon>Eukaryota</taxon>
        <taxon>Metazoa</taxon>
        <taxon>Spiralia</taxon>
        <taxon>Lophotrochozoa</taxon>
        <taxon>Mollusca</taxon>
        <taxon>Cephalopoda</taxon>
        <taxon>Coleoidea</taxon>
        <taxon>Octopodiformes</taxon>
        <taxon>Octopoda</taxon>
        <taxon>Incirrata</taxon>
        <taxon>Octopodidae</taxon>
        <taxon>Octopus</taxon>
    </lineage>
</organism>
<dbReference type="InterPro" id="IPR018499">
    <property type="entry name" value="Tetraspanin/Peripherin"/>
</dbReference>
<sequence>MLNESFFEIIDYDKIKYIPDSCCQKKANLTRCTGGLEKDMAPYLGPPVLPHQYNDQMYGKGCFSAISDLFYTYLNALGGAACGVALLMVFGMTFSLCLCRRIDDEYAYE</sequence>
<accession>A0AA36ARC2</accession>
<keyword evidence="2 5" id="KW-0812">Transmembrane</keyword>
<protein>
    <submittedName>
        <fullName evidence="6">CD151 antigen-like isoform X3</fullName>
    </submittedName>
</protein>
<feature type="transmembrane region" description="Helical" evidence="5">
    <location>
        <begin position="76"/>
        <end position="99"/>
    </location>
</feature>
<keyword evidence="3 5" id="KW-1133">Transmembrane helix</keyword>
<dbReference type="AlphaFoldDB" id="A0AA36ARC2"/>
<dbReference type="GO" id="GO:0016020">
    <property type="term" value="C:membrane"/>
    <property type="evidence" value="ECO:0007669"/>
    <property type="project" value="UniProtKB-SubCell"/>
</dbReference>
<dbReference type="Proteomes" id="UP001162480">
    <property type="component" value="Chromosome 4"/>
</dbReference>
<dbReference type="Pfam" id="PF00335">
    <property type="entry name" value="Tetraspanin"/>
    <property type="match status" value="1"/>
</dbReference>
<gene>
    <name evidence="6" type="ORF">OCTVUL_1B000977</name>
</gene>
<keyword evidence="4 5" id="KW-0472">Membrane</keyword>
<evidence type="ECO:0000313" key="6">
    <source>
        <dbReference type="EMBL" id="CAI9720858.1"/>
    </source>
</evidence>
<evidence type="ECO:0000256" key="5">
    <source>
        <dbReference type="SAM" id="Phobius"/>
    </source>
</evidence>
<name>A0AA36ARC2_OCTVU</name>
<evidence type="ECO:0000256" key="4">
    <source>
        <dbReference type="ARBA" id="ARBA00023136"/>
    </source>
</evidence>
<comment type="subcellular location">
    <subcellularLocation>
        <location evidence="1">Membrane</location>
        <topology evidence="1">Multi-pass membrane protein</topology>
    </subcellularLocation>
</comment>
<evidence type="ECO:0000256" key="2">
    <source>
        <dbReference type="ARBA" id="ARBA00022692"/>
    </source>
</evidence>
<reference evidence="6" key="1">
    <citation type="submission" date="2023-08" db="EMBL/GenBank/DDBJ databases">
        <authorList>
            <person name="Alioto T."/>
            <person name="Alioto T."/>
            <person name="Gomez Garrido J."/>
        </authorList>
    </citation>
    <scope>NUCLEOTIDE SEQUENCE</scope>
</reference>
<keyword evidence="7" id="KW-1185">Reference proteome</keyword>